<dbReference type="AlphaFoldDB" id="A0A9D9HRG2"/>
<reference evidence="3" key="1">
    <citation type="submission" date="2020-10" db="EMBL/GenBank/DDBJ databases">
        <authorList>
            <person name="Gilroy R."/>
        </authorList>
    </citation>
    <scope>NUCLEOTIDE SEQUENCE</scope>
    <source>
        <strain evidence="3">10532</strain>
    </source>
</reference>
<gene>
    <name evidence="3" type="ORF">IAA81_10310</name>
</gene>
<accession>A0A9D9HRG2</accession>
<reference evidence="3" key="2">
    <citation type="journal article" date="2021" name="PeerJ">
        <title>Extensive microbial diversity within the chicken gut microbiome revealed by metagenomics and culture.</title>
        <authorList>
            <person name="Gilroy R."/>
            <person name="Ravi A."/>
            <person name="Getino M."/>
            <person name="Pursley I."/>
            <person name="Horton D.L."/>
            <person name="Alikhan N.F."/>
            <person name="Baker D."/>
            <person name="Gharbi K."/>
            <person name="Hall N."/>
            <person name="Watson M."/>
            <person name="Adriaenssens E.M."/>
            <person name="Foster-Nyarko E."/>
            <person name="Jarju S."/>
            <person name="Secka A."/>
            <person name="Antonio M."/>
            <person name="Oren A."/>
            <person name="Chaudhuri R.R."/>
            <person name="La Ragione R."/>
            <person name="Hildebrand F."/>
            <person name="Pallen M.J."/>
        </authorList>
    </citation>
    <scope>NUCLEOTIDE SEQUENCE</scope>
    <source>
        <strain evidence="3">10532</strain>
    </source>
</reference>
<name>A0A9D9HRG2_9SPIR</name>
<dbReference type="SUPFAM" id="SSF50978">
    <property type="entry name" value="WD40 repeat-like"/>
    <property type="match status" value="1"/>
</dbReference>
<evidence type="ECO:0000256" key="1">
    <source>
        <dbReference type="ARBA" id="ARBA00022574"/>
    </source>
</evidence>
<dbReference type="InterPro" id="IPR015943">
    <property type="entry name" value="WD40/YVTN_repeat-like_dom_sf"/>
</dbReference>
<dbReference type="PANTHER" id="PTHR22847:SF637">
    <property type="entry name" value="WD REPEAT DOMAIN 5B"/>
    <property type="match status" value="1"/>
</dbReference>
<dbReference type="PANTHER" id="PTHR22847">
    <property type="entry name" value="WD40 REPEAT PROTEIN"/>
    <property type="match status" value="1"/>
</dbReference>
<protein>
    <submittedName>
        <fullName evidence="3">Uncharacterized protein</fullName>
    </submittedName>
</protein>
<organism evidence="3 4">
    <name type="scientific">Candidatus Gallitreponema excrementavium</name>
    <dbReference type="NCBI Taxonomy" id="2840840"/>
    <lineage>
        <taxon>Bacteria</taxon>
        <taxon>Pseudomonadati</taxon>
        <taxon>Spirochaetota</taxon>
        <taxon>Spirochaetia</taxon>
        <taxon>Spirochaetales</taxon>
        <taxon>Candidatus Gallitreponema</taxon>
    </lineage>
</organism>
<dbReference type="InterPro" id="IPR036322">
    <property type="entry name" value="WD40_repeat_dom_sf"/>
</dbReference>
<dbReference type="EMBL" id="JADIMM010000117">
    <property type="protein sequence ID" value="MBO8458595.1"/>
    <property type="molecule type" value="Genomic_DNA"/>
</dbReference>
<proteinExistence type="predicted"/>
<sequence length="617" mass="68612">MKNKITLILLFLTLNLFGVSHSHIGSVNEVFMLTNISFFSCGDDGSVVLWQGNKNERLQVSDIPVKKITYNSSLRYIAVYETDGFSLHRVSVWDWNQKKRLYAKRFTDRIVFLSFSTKGNYLMVGTESINSLNFFDSKTGEQKQLLENPGSLVSFALTGATDTTLATYSSTGSISYYDLKSGEVKHKFSTISDLKKPVIHKNNLLLSGIVDGACITVDMTNGKQVNSLRLPEEDENTSVAIAATAKDVEPTIFIQKGNNLKIKNYSQDLFDITTTDNFKITDVKIKDNYYLISTGDSRIFSMPANQEEPVLALLGENSIIKIMDICELNDGSGNSIVVTEDGIYKLLSPLESPVKLSDNREFEHCVSFLDGYILWNENNLQYTDGLNNSIQLGESPSDITAVSVYDNLISVIDKGSVLSITTNEGTELFDYSGGVGLTGAVFYDKDTIYVSKTSTSESNPPLIKISIKTGEIVPIQQVDGIMLYNLTAPEDNESYGLLVTSQNGAASTELIRFNYSTNKKTSLANYPDENTTAFISVIDGVIYTNLGKTNVIGINRKLNRQVLLDTKNTLPQKLIDGKDYLISLNFDGTISYYSKRTLKQISLFRLGKDLNWQIERN</sequence>
<evidence type="ECO:0000256" key="2">
    <source>
        <dbReference type="ARBA" id="ARBA00022737"/>
    </source>
</evidence>
<keyword evidence="2" id="KW-0677">Repeat</keyword>
<dbReference type="InterPro" id="IPR011047">
    <property type="entry name" value="Quinoprotein_ADH-like_sf"/>
</dbReference>
<comment type="caution">
    <text evidence="3">The sequence shown here is derived from an EMBL/GenBank/DDBJ whole genome shotgun (WGS) entry which is preliminary data.</text>
</comment>
<dbReference type="Gene3D" id="2.130.10.10">
    <property type="entry name" value="YVTN repeat-like/Quinoprotein amine dehydrogenase"/>
    <property type="match status" value="1"/>
</dbReference>
<dbReference type="Proteomes" id="UP000823638">
    <property type="component" value="Unassembled WGS sequence"/>
</dbReference>
<dbReference type="SUPFAM" id="SSF50998">
    <property type="entry name" value="Quinoprotein alcohol dehydrogenase-like"/>
    <property type="match status" value="1"/>
</dbReference>
<evidence type="ECO:0000313" key="3">
    <source>
        <dbReference type="EMBL" id="MBO8458595.1"/>
    </source>
</evidence>
<keyword evidence="1" id="KW-0853">WD repeat</keyword>
<evidence type="ECO:0000313" key="4">
    <source>
        <dbReference type="Proteomes" id="UP000823638"/>
    </source>
</evidence>